<dbReference type="Proteomes" id="UP000245627">
    <property type="component" value="Unassembled WGS sequence"/>
</dbReference>
<dbReference type="Pfam" id="PF05096">
    <property type="entry name" value="Glu_cyclase_2"/>
    <property type="match status" value="1"/>
</dbReference>
<evidence type="ECO:0000313" key="2">
    <source>
        <dbReference type="Proteomes" id="UP000245627"/>
    </source>
</evidence>
<evidence type="ECO:0000313" key="1">
    <source>
        <dbReference type="EMBL" id="PVH25561.1"/>
    </source>
</evidence>
<keyword evidence="2" id="KW-1185">Reference proteome</keyword>
<dbReference type="GO" id="GO:0016603">
    <property type="term" value="F:glutaminyl-peptide cyclotransferase activity"/>
    <property type="evidence" value="ECO:0007669"/>
    <property type="project" value="InterPro"/>
</dbReference>
<sequence>MKYQAFAVALSACLFLIGCKSQKGRFEFVTPEAGTSILKGEKLQLALRFPDETVDSVIYSVDGDLLASKTDTTALEFDSNQFNYGNRSLSAKIYYGGKEDIAYTNILIVPPTPTAYQFEVLNTYPHDPKAFTQGLQYENGVLYESTGMQGRSSLRKVDLKTGNVIQKTDLDGELFGEGMTIVGDKIIFLTYTSGVGFVYDKSSLKRLQTFDYTNPNQEGWGITYDGTRLIKTDGSSFLYFVDPVTFRDLGSIEVFDDRGPVVNLNELEYVDGKIYANLYYGDRDEVVIINPETGVVEGKVNFVGLYNGERQSINNEMNGIAYNANTKTFYVTGKDWTQLFEVRLSPR</sequence>
<reference evidence="1 2" key="1">
    <citation type="submission" date="2018-04" db="EMBL/GenBank/DDBJ databases">
        <title>Sphingobacterium cortibacter sp. nov.</title>
        <authorList>
            <person name="Li Y."/>
        </authorList>
    </citation>
    <scope>NUCLEOTIDE SEQUENCE [LARGE SCALE GENOMIC DNA]</scope>
    <source>
        <strain evidence="1 2">2c-3</strain>
    </source>
</reference>
<proteinExistence type="predicted"/>
<dbReference type="InterPro" id="IPR011044">
    <property type="entry name" value="Quino_amine_DH_bsu"/>
</dbReference>
<protein>
    <submittedName>
        <fullName evidence="1">Glutamine cyclotransferase</fullName>
    </submittedName>
</protein>
<dbReference type="SUPFAM" id="SSF50969">
    <property type="entry name" value="YVTN repeat-like/Quinoprotein amine dehydrogenase"/>
    <property type="match status" value="1"/>
</dbReference>
<gene>
    <name evidence="1" type="ORF">DC487_06355</name>
</gene>
<dbReference type="RefSeq" id="WP_116775134.1">
    <property type="nucleotide sequence ID" value="NZ_QDKG01000002.1"/>
</dbReference>
<dbReference type="Gene3D" id="2.130.10.10">
    <property type="entry name" value="YVTN repeat-like/Quinoprotein amine dehydrogenase"/>
    <property type="match status" value="1"/>
</dbReference>
<name>A0A2T8HJE5_9SPHI</name>
<dbReference type="EMBL" id="QDKG01000002">
    <property type="protein sequence ID" value="PVH25561.1"/>
    <property type="molecule type" value="Genomic_DNA"/>
</dbReference>
<dbReference type="InterPro" id="IPR015943">
    <property type="entry name" value="WD40/YVTN_repeat-like_dom_sf"/>
</dbReference>
<dbReference type="AlphaFoldDB" id="A0A2T8HJE5"/>
<organism evidence="1 2">
    <name type="scientific">Sphingobacterium corticibacter</name>
    <dbReference type="NCBI Taxonomy" id="2171749"/>
    <lineage>
        <taxon>Bacteria</taxon>
        <taxon>Pseudomonadati</taxon>
        <taxon>Bacteroidota</taxon>
        <taxon>Sphingobacteriia</taxon>
        <taxon>Sphingobacteriales</taxon>
        <taxon>Sphingobacteriaceae</taxon>
        <taxon>Sphingobacterium</taxon>
    </lineage>
</organism>
<keyword evidence="1" id="KW-0808">Transferase</keyword>
<comment type="caution">
    <text evidence="1">The sequence shown here is derived from an EMBL/GenBank/DDBJ whole genome shotgun (WGS) entry which is preliminary data.</text>
</comment>
<dbReference type="PANTHER" id="PTHR31270:SF1">
    <property type="entry name" value="GLUTAMINYL-PEPTIDE CYCLOTRANSFERASE"/>
    <property type="match status" value="1"/>
</dbReference>
<dbReference type="PROSITE" id="PS51257">
    <property type="entry name" value="PROKAR_LIPOPROTEIN"/>
    <property type="match status" value="1"/>
</dbReference>
<accession>A0A2T8HJE5</accession>
<dbReference type="OrthoDB" id="9783700at2"/>
<dbReference type="InterPro" id="IPR007788">
    <property type="entry name" value="QCT"/>
</dbReference>
<dbReference type="PANTHER" id="PTHR31270">
    <property type="entry name" value="GLUTAMINYL-PEPTIDE CYCLOTRANSFERASE"/>
    <property type="match status" value="1"/>
</dbReference>